<dbReference type="Proteomes" id="UP000002734">
    <property type="component" value="Chromosome"/>
</dbReference>
<dbReference type="InterPro" id="IPR022050">
    <property type="entry name" value="T_hemolysin"/>
</dbReference>
<name>C6C686_MUSP7</name>
<keyword evidence="2" id="KW-1185">Reference proteome</keyword>
<dbReference type="STRING" id="579405.Dd703_3942"/>
<dbReference type="RefSeq" id="WP_015855587.1">
    <property type="nucleotide sequence ID" value="NC_012880.1"/>
</dbReference>
<dbReference type="AlphaFoldDB" id="C6C686"/>
<dbReference type="HOGENOM" id="CLU_092721_2_0_6"/>
<dbReference type="eggNOG" id="ENOG5032S9B">
    <property type="taxonomic scope" value="Bacteria"/>
</dbReference>
<accession>C6C686</accession>
<evidence type="ECO:0008006" key="3">
    <source>
        <dbReference type="Google" id="ProtNLM"/>
    </source>
</evidence>
<reference evidence="1" key="1">
    <citation type="submission" date="2009-06" db="EMBL/GenBank/DDBJ databases">
        <title>Complete sequence of Dickeya dadantii Ech703.</title>
        <authorList>
            <consortium name="US DOE Joint Genome Institute"/>
            <person name="Lucas S."/>
            <person name="Copeland A."/>
            <person name="Lapidus A."/>
            <person name="Glavina del Rio T."/>
            <person name="Dalin E."/>
            <person name="Tice H."/>
            <person name="Bruce D."/>
            <person name="Goodwin L."/>
            <person name="Pitluck S."/>
            <person name="Chertkov O."/>
            <person name="Brettin T."/>
            <person name="Detter J.C."/>
            <person name="Han C."/>
            <person name="Larimer F."/>
            <person name="Land M."/>
            <person name="Hauser L."/>
            <person name="Kyrpides N."/>
            <person name="Mikhailova N."/>
            <person name="Balakrishnan V."/>
            <person name="Glasner J."/>
            <person name="Perna N.T."/>
        </authorList>
    </citation>
    <scope>NUCLEOTIDE SEQUENCE [LARGE SCALE GENOMIC DNA]</scope>
    <source>
        <strain evidence="1">Ech703</strain>
    </source>
</reference>
<organism evidence="1 2">
    <name type="scientific">Musicola paradisiaca (strain Ech703)</name>
    <name type="common">Dickeya paradisiaca</name>
    <name type="synonym">Dickeya dadantii</name>
    <dbReference type="NCBI Taxonomy" id="579405"/>
    <lineage>
        <taxon>Bacteria</taxon>
        <taxon>Pseudomonadati</taxon>
        <taxon>Pseudomonadota</taxon>
        <taxon>Gammaproteobacteria</taxon>
        <taxon>Enterobacterales</taxon>
        <taxon>Pectobacteriaceae</taxon>
        <taxon>Musicola</taxon>
    </lineage>
</organism>
<evidence type="ECO:0000313" key="2">
    <source>
        <dbReference type="Proteomes" id="UP000002734"/>
    </source>
</evidence>
<dbReference type="Pfam" id="PF12261">
    <property type="entry name" value="T_hemolysin"/>
    <property type="match status" value="1"/>
</dbReference>
<sequence>MNVNVPYHLFWADTPDRQACCRRFMQQAYQREFNAVIPHYLPYQLGMTANDGSLVAACGVMPASEGRLYLENYLEAPVEQLVSRQGLALERHQLAEIGNFAAADGASARIMFVAICLVMNHNRFKHIAFTGTRKLRNIFARLNLDTVPLADAYPDALGSEAENWGSYYTQQPRIMLGDLAHGYDRLSKNSLLLSLFASIPSFPFRFKELKHDAIYRY</sequence>
<evidence type="ECO:0000313" key="1">
    <source>
        <dbReference type="EMBL" id="ACS87695.1"/>
    </source>
</evidence>
<dbReference type="KEGG" id="dda:Dd703_3942"/>
<protein>
    <recommendedName>
        <fullName evidence="3">Thermostable hemolysin</fullName>
    </recommendedName>
</protein>
<gene>
    <name evidence="1" type="ordered locus">Dd703_3942</name>
</gene>
<proteinExistence type="predicted"/>
<dbReference type="EMBL" id="CP001654">
    <property type="protein sequence ID" value="ACS87695.1"/>
    <property type="molecule type" value="Genomic_DNA"/>
</dbReference>